<comment type="caution">
    <text evidence="2">The sequence shown here is derived from an EMBL/GenBank/DDBJ whole genome shotgun (WGS) entry which is preliminary data.</text>
</comment>
<evidence type="ECO:0000313" key="2">
    <source>
        <dbReference type="EMBL" id="PHT70762.1"/>
    </source>
</evidence>
<dbReference type="AlphaFoldDB" id="A0A2G2YLZ3"/>
<feature type="region of interest" description="Disordered" evidence="1">
    <location>
        <begin position="103"/>
        <end position="156"/>
    </location>
</feature>
<accession>A0A2G2YLZ3</accession>
<evidence type="ECO:0000256" key="1">
    <source>
        <dbReference type="SAM" id="MobiDB-lite"/>
    </source>
</evidence>
<sequence>MSSSNPEQNDEINLIVRYMGLNSEQNDGWKVYARKPQNKGGKSDGKEWSPQNPSTKAWAKNKTKTWGHPDVFDISGVCKNIESRWGSRYKWYAPNDPRKLAMTKLNDGGLPSPAAVPPTRKNSWDWSARATSAYPKNTSPDADDDKVGGHDIEDNE</sequence>
<reference evidence="2 3" key="1">
    <citation type="journal article" date="2014" name="Nat. Genet.">
        <title>Genome sequence of the hot pepper provides insights into the evolution of pungency in Capsicum species.</title>
        <authorList>
            <person name="Kim S."/>
            <person name="Park M."/>
            <person name="Yeom S.I."/>
            <person name="Kim Y.M."/>
            <person name="Lee J.M."/>
            <person name="Lee H.A."/>
            <person name="Seo E."/>
            <person name="Choi J."/>
            <person name="Cheong K."/>
            <person name="Kim K.T."/>
            <person name="Jung K."/>
            <person name="Lee G.W."/>
            <person name="Oh S.K."/>
            <person name="Bae C."/>
            <person name="Kim S.B."/>
            <person name="Lee H.Y."/>
            <person name="Kim S.Y."/>
            <person name="Kim M.S."/>
            <person name="Kang B.C."/>
            <person name="Jo Y.D."/>
            <person name="Yang H.B."/>
            <person name="Jeong H.J."/>
            <person name="Kang W.H."/>
            <person name="Kwon J.K."/>
            <person name="Shin C."/>
            <person name="Lim J.Y."/>
            <person name="Park J.H."/>
            <person name="Huh J.H."/>
            <person name="Kim J.S."/>
            <person name="Kim B.D."/>
            <person name="Cohen O."/>
            <person name="Paran I."/>
            <person name="Suh M.C."/>
            <person name="Lee S.B."/>
            <person name="Kim Y.K."/>
            <person name="Shin Y."/>
            <person name="Noh S.J."/>
            <person name="Park J."/>
            <person name="Seo Y.S."/>
            <person name="Kwon S.Y."/>
            <person name="Kim H.A."/>
            <person name="Park J.M."/>
            <person name="Kim H.J."/>
            <person name="Choi S.B."/>
            <person name="Bosland P.W."/>
            <person name="Reeves G."/>
            <person name="Jo S.H."/>
            <person name="Lee B.W."/>
            <person name="Cho H.T."/>
            <person name="Choi H.S."/>
            <person name="Lee M.S."/>
            <person name="Yu Y."/>
            <person name="Do Choi Y."/>
            <person name="Park B.S."/>
            <person name="van Deynze A."/>
            <person name="Ashrafi H."/>
            <person name="Hill T."/>
            <person name="Kim W.T."/>
            <person name="Pai H.S."/>
            <person name="Ahn H.K."/>
            <person name="Yeam I."/>
            <person name="Giovannoni J.J."/>
            <person name="Rose J.K."/>
            <person name="Sorensen I."/>
            <person name="Lee S.J."/>
            <person name="Kim R.W."/>
            <person name="Choi I.Y."/>
            <person name="Choi B.S."/>
            <person name="Lim J.S."/>
            <person name="Lee Y.H."/>
            <person name="Choi D."/>
        </authorList>
    </citation>
    <scope>NUCLEOTIDE SEQUENCE [LARGE SCALE GENOMIC DNA]</scope>
    <source>
        <strain evidence="3">cv. CM334</strain>
    </source>
</reference>
<keyword evidence="3" id="KW-1185">Reference proteome</keyword>
<dbReference type="STRING" id="4072.A0A2G2YLZ3"/>
<feature type="compositionally biased region" description="Basic and acidic residues" evidence="1">
    <location>
        <begin position="145"/>
        <end position="156"/>
    </location>
</feature>
<dbReference type="EMBL" id="AYRZ02000010">
    <property type="protein sequence ID" value="PHT70762.1"/>
    <property type="molecule type" value="Genomic_DNA"/>
</dbReference>
<gene>
    <name evidence="2" type="ORF">T459_25866</name>
</gene>
<proteinExistence type="predicted"/>
<name>A0A2G2YLZ3_CAPAN</name>
<evidence type="ECO:0000313" key="3">
    <source>
        <dbReference type="Proteomes" id="UP000222542"/>
    </source>
</evidence>
<organism evidence="2 3">
    <name type="scientific">Capsicum annuum</name>
    <name type="common">Capsicum pepper</name>
    <dbReference type="NCBI Taxonomy" id="4072"/>
    <lineage>
        <taxon>Eukaryota</taxon>
        <taxon>Viridiplantae</taxon>
        <taxon>Streptophyta</taxon>
        <taxon>Embryophyta</taxon>
        <taxon>Tracheophyta</taxon>
        <taxon>Spermatophyta</taxon>
        <taxon>Magnoliopsida</taxon>
        <taxon>eudicotyledons</taxon>
        <taxon>Gunneridae</taxon>
        <taxon>Pentapetalae</taxon>
        <taxon>asterids</taxon>
        <taxon>lamiids</taxon>
        <taxon>Solanales</taxon>
        <taxon>Solanaceae</taxon>
        <taxon>Solanoideae</taxon>
        <taxon>Capsiceae</taxon>
        <taxon>Capsicum</taxon>
    </lineage>
</organism>
<dbReference type="Gramene" id="PHT70762">
    <property type="protein sequence ID" value="PHT70762"/>
    <property type="gene ID" value="T459_25866"/>
</dbReference>
<feature type="region of interest" description="Disordered" evidence="1">
    <location>
        <begin position="33"/>
        <end position="62"/>
    </location>
</feature>
<protein>
    <submittedName>
        <fullName evidence="2">Uncharacterized protein</fullName>
    </submittedName>
</protein>
<dbReference type="Proteomes" id="UP000222542">
    <property type="component" value="Unassembled WGS sequence"/>
</dbReference>
<reference evidence="2 3" key="2">
    <citation type="journal article" date="2017" name="Genome Biol.">
        <title>New reference genome sequences of hot pepper reveal the massive evolution of plant disease-resistance genes by retroduplication.</title>
        <authorList>
            <person name="Kim S."/>
            <person name="Park J."/>
            <person name="Yeom S.I."/>
            <person name="Kim Y.M."/>
            <person name="Seo E."/>
            <person name="Kim K.T."/>
            <person name="Kim M.S."/>
            <person name="Lee J.M."/>
            <person name="Cheong K."/>
            <person name="Shin H.S."/>
            <person name="Kim S.B."/>
            <person name="Han K."/>
            <person name="Lee J."/>
            <person name="Park M."/>
            <person name="Lee H.A."/>
            <person name="Lee H.Y."/>
            <person name="Lee Y."/>
            <person name="Oh S."/>
            <person name="Lee J.H."/>
            <person name="Choi E."/>
            <person name="Choi E."/>
            <person name="Lee S.E."/>
            <person name="Jeon J."/>
            <person name="Kim H."/>
            <person name="Choi G."/>
            <person name="Song H."/>
            <person name="Lee J."/>
            <person name="Lee S.C."/>
            <person name="Kwon J.K."/>
            <person name="Lee H.Y."/>
            <person name="Koo N."/>
            <person name="Hong Y."/>
            <person name="Kim R.W."/>
            <person name="Kang W.H."/>
            <person name="Huh J.H."/>
            <person name="Kang B.C."/>
            <person name="Yang T.J."/>
            <person name="Lee Y.H."/>
            <person name="Bennetzen J.L."/>
            <person name="Choi D."/>
        </authorList>
    </citation>
    <scope>NUCLEOTIDE SEQUENCE [LARGE SCALE GENOMIC DNA]</scope>
    <source>
        <strain evidence="3">cv. CM334</strain>
    </source>
</reference>